<keyword evidence="1" id="KW-0175">Coiled coil</keyword>
<feature type="compositionally biased region" description="Low complexity" evidence="2">
    <location>
        <begin position="514"/>
        <end position="523"/>
    </location>
</feature>
<organism evidence="3 4">
    <name type="scientific">Triplophysa rosa</name>
    <name type="common">Cave loach</name>
    <dbReference type="NCBI Taxonomy" id="992332"/>
    <lineage>
        <taxon>Eukaryota</taxon>
        <taxon>Metazoa</taxon>
        <taxon>Chordata</taxon>
        <taxon>Craniata</taxon>
        <taxon>Vertebrata</taxon>
        <taxon>Euteleostomi</taxon>
        <taxon>Actinopterygii</taxon>
        <taxon>Neopterygii</taxon>
        <taxon>Teleostei</taxon>
        <taxon>Ostariophysi</taxon>
        <taxon>Cypriniformes</taxon>
        <taxon>Nemacheilidae</taxon>
        <taxon>Triplophysa</taxon>
    </lineage>
</organism>
<evidence type="ECO:0000313" key="3">
    <source>
        <dbReference type="EMBL" id="KAI7791720.1"/>
    </source>
</evidence>
<keyword evidence="4" id="KW-1185">Reference proteome</keyword>
<dbReference type="PANTHER" id="PTHR16078:SF1">
    <property type="entry name" value="COILED-COIL DOMAIN-CONTAINING PROTEIN 87"/>
    <property type="match status" value="1"/>
</dbReference>
<feature type="region of interest" description="Disordered" evidence="2">
    <location>
        <begin position="383"/>
        <end position="414"/>
    </location>
</feature>
<name>A0A9W7T6T8_TRIRA</name>
<dbReference type="EMBL" id="JAFHDT010000024">
    <property type="protein sequence ID" value="KAI7791720.1"/>
    <property type="molecule type" value="Genomic_DNA"/>
</dbReference>
<dbReference type="Proteomes" id="UP001059041">
    <property type="component" value="Linkage Group LG24"/>
</dbReference>
<evidence type="ECO:0000313" key="4">
    <source>
        <dbReference type="Proteomes" id="UP001059041"/>
    </source>
</evidence>
<dbReference type="OrthoDB" id="67750at2759"/>
<dbReference type="InterPro" id="IPR037383">
    <property type="entry name" value="CCDC87"/>
</dbReference>
<comment type="caution">
    <text evidence="3">The sequence shown here is derived from an EMBL/GenBank/DDBJ whole genome shotgun (WGS) entry which is preliminary data.</text>
</comment>
<feature type="coiled-coil region" evidence="1">
    <location>
        <begin position="594"/>
        <end position="626"/>
    </location>
</feature>
<evidence type="ECO:0000256" key="1">
    <source>
        <dbReference type="SAM" id="Coils"/>
    </source>
</evidence>
<accession>A0A9W7T6T8</accession>
<feature type="region of interest" description="Disordered" evidence="2">
    <location>
        <begin position="513"/>
        <end position="533"/>
    </location>
</feature>
<sequence length="888" mass="103540">MKHTKHDDLIQTVVHSRDQSFKNIRESFCQMDISVYNMTGRSKEVKSESSSYEKDKSTPTSLSELCEQLRQRITRKSQHYSISHEDQQALSAVLTSELGMIWQDLKTPPVDTTLTHEENVQLRCQTFSEVLRVCEELILQYLLLMDTFRKRGVFTDYANRSRLAAQLASDCTNLLNVRSIRCRIVSGIKAERRVRSGAVTFDEGQRRALRENSLNTPYKHDLQVKRCMTSTPREKTLADDLKEIEVNIGELDLQNVYDLLPCNVEAITCKIDTKGSTDGIPSIQKQEMDESPFQNRFRIKGCHSMPDLHRETLLEIAPHFRSSSLLVLLSTETNSSLEDHIDPREDLKRLLQDSDCEDDTSLEMDLPPLLKAQSSYCSSRLPKLKQRLQRKMEEEKKERRNQKAPAEKHPRPQGAVVSVMAPPQTILHTAPARVSDRVLPETIKLSMYPPVYNVFTKEIDPASLAQMDQNLIGEEIKMKKVYEELHKSISTKYFSLDEDPRIEPIPTNATCCPNRNNNQNLFNPSLIRPNPHSMSHRERMERALKRERPVDVSTRAYRAWFNWWKCQLSLDDYLNYISTQDSDYLSVMFHLYDSEDEEEERHKLAQRQKKERRRKQQERINLLREMKREYVPGFWNVNTIRMGGLGKDPELEEKYPDGEIQDVGESVCLGEPGESPAAELSDGEQVQARLERVWKALCLPEGQRLDMAIKYSSHEYRDHLREAIIAWEQAARLIQRRELLLSRLEDFESEASDPSRFFQQGYHGSSMARMEEASRRENLSSQISVVDKELSKIISHITTRFNDNITYKGRQYKEKMRWDRTEMLYWLQQERRVQSLERFAQGQTALPVRLPPLNHNRELYTFNHQTVEDCIQQSHLREMSDISSYNNT</sequence>
<proteinExistence type="predicted"/>
<dbReference type="Gene3D" id="1.20.58.1520">
    <property type="match status" value="1"/>
</dbReference>
<evidence type="ECO:0000256" key="2">
    <source>
        <dbReference type="SAM" id="MobiDB-lite"/>
    </source>
</evidence>
<reference evidence="3" key="1">
    <citation type="submission" date="2021-02" db="EMBL/GenBank/DDBJ databases">
        <title>Comparative genomics reveals that relaxation of natural selection precedes convergent phenotypic evolution of cavefish.</title>
        <authorList>
            <person name="Peng Z."/>
        </authorList>
    </citation>
    <scope>NUCLEOTIDE SEQUENCE</scope>
    <source>
        <tissue evidence="3">Muscle</tissue>
    </source>
</reference>
<protein>
    <submittedName>
        <fullName evidence="3">Coiled-coil domain-containing protein 87</fullName>
    </submittedName>
</protein>
<gene>
    <name evidence="3" type="ORF">IRJ41_005418</name>
</gene>
<dbReference type="AlphaFoldDB" id="A0A9W7T6T8"/>
<dbReference type="PANTHER" id="PTHR16078">
    <property type="entry name" value="COILED-COIL DOMAIN-CONTAINING PROTEIN 87"/>
    <property type="match status" value="1"/>
</dbReference>